<accession>A0AAV1SBD6</accession>
<dbReference type="EMBL" id="CAWUPB010001173">
    <property type="protein sequence ID" value="CAK7348167.1"/>
    <property type="molecule type" value="Genomic_DNA"/>
</dbReference>
<name>A0AAV1SBD6_9ROSI</name>
<evidence type="ECO:0000313" key="2">
    <source>
        <dbReference type="Proteomes" id="UP001314170"/>
    </source>
</evidence>
<comment type="caution">
    <text evidence="1">The sequence shown here is derived from an EMBL/GenBank/DDBJ whole genome shotgun (WGS) entry which is preliminary data.</text>
</comment>
<keyword evidence="2" id="KW-1185">Reference proteome</keyword>
<protein>
    <submittedName>
        <fullName evidence="1">Uncharacterized protein</fullName>
    </submittedName>
</protein>
<gene>
    <name evidence="1" type="ORF">DCAF_LOCUS20860</name>
</gene>
<dbReference type="Proteomes" id="UP001314170">
    <property type="component" value="Unassembled WGS sequence"/>
</dbReference>
<sequence length="122" mass="13576">MGRVSSIDSLKSCALLVDDVMWEGRNVRQQSLPSTKPIADKCAFVRDVVRPISGPGEGKLIYAGRFSLWNIFLANSRKKVLAPLSNYEAALKEASFTWSMHPAKPRNSDCNNRLDFSCVSIK</sequence>
<evidence type="ECO:0000313" key="1">
    <source>
        <dbReference type="EMBL" id="CAK7348167.1"/>
    </source>
</evidence>
<organism evidence="1 2">
    <name type="scientific">Dovyalis caffra</name>
    <dbReference type="NCBI Taxonomy" id="77055"/>
    <lineage>
        <taxon>Eukaryota</taxon>
        <taxon>Viridiplantae</taxon>
        <taxon>Streptophyta</taxon>
        <taxon>Embryophyta</taxon>
        <taxon>Tracheophyta</taxon>
        <taxon>Spermatophyta</taxon>
        <taxon>Magnoliopsida</taxon>
        <taxon>eudicotyledons</taxon>
        <taxon>Gunneridae</taxon>
        <taxon>Pentapetalae</taxon>
        <taxon>rosids</taxon>
        <taxon>fabids</taxon>
        <taxon>Malpighiales</taxon>
        <taxon>Salicaceae</taxon>
        <taxon>Flacourtieae</taxon>
        <taxon>Dovyalis</taxon>
    </lineage>
</organism>
<reference evidence="1 2" key="1">
    <citation type="submission" date="2024-01" db="EMBL/GenBank/DDBJ databases">
        <authorList>
            <person name="Waweru B."/>
        </authorList>
    </citation>
    <scope>NUCLEOTIDE SEQUENCE [LARGE SCALE GENOMIC DNA]</scope>
</reference>
<proteinExistence type="predicted"/>
<dbReference type="AlphaFoldDB" id="A0AAV1SBD6"/>